<dbReference type="Pfam" id="PF01841">
    <property type="entry name" value="Transglut_core"/>
    <property type="match status" value="1"/>
</dbReference>
<dbReference type="InterPro" id="IPR038765">
    <property type="entry name" value="Papain-like_cys_pep_sf"/>
</dbReference>
<protein>
    <submittedName>
        <fullName evidence="2">Glutamine cyclotransferase</fullName>
    </submittedName>
    <submittedName>
        <fullName evidence="3">Transglutaminase domain-containing protein</fullName>
    </submittedName>
</protein>
<evidence type="ECO:0000259" key="1">
    <source>
        <dbReference type="SMART" id="SM00460"/>
    </source>
</evidence>
<keyword evidence="4" id="KW-1185">Reference proteome</keyword>
<dbReference type="SUPFAM" id="SSF54001">
    <property type="entry name" value="Cysteine proteinases"/>
    <property type="match status" value="1"/>
</dbReference>
<evidence type="ECO:0000313" key="5">
    <source>
        <dbReference type="Proteomes" id="UP000183868"/>
    </source>
</evidence>
<name>H1XNY7_CALAY</name>
<dbReference type="SUPFAM" id="SSF63825">
    <property type="entry name" value="YWTD domain"/>
    <property type="match status" value="1"/>
</dbReference>
<dbReference type="Proteomes" id="UP000183868">
    <property type="component" value="Chromosome"/>
</dbReference>
<dbReference type="Gene3D" id="2.130.10.10">
    <property type="entry name" value="YVTN repeat-like/Quinoprotein amine dehydrogenase"/>
    <property type="match status" value="1"/>
</dbReference>
<dbReference type="EMBL" id="CP018099">
    <property type="protein sequence ID" value="APF20497.1"/>
    <property type="molecule type" value="Genomic_DNA"/>
</dbReference>
<proteinExistence type="predicted"/>
<dbReference type="STRING" id="880073.Cabys_3752"/>
<reference evidence="3 4" key="1">
    <citation type="submission" date="2011-09" db="EMBL/GenBank/DDBJ databases">
        <title>The permanent draft genome of Caldithrix abyssi DSM 13497.</title>
        <authorList>
            <consortium name="US DOE Joint Genome Institute (JGI-PGF)"/>
            <person name="Lucas S."/>
            <person name="Han J."/>
            <person name="Lapidus A."/>
            <person name="Bruce D."/>
            <person name="Goodwin L."/>
            <person name="Pitluck S."/>
            <person name="Peters L."/>
            <person name="Kyrpides N."/>
            <person name="Mavromatis K."/>
            <person name="Ivanova N."/>
            <person name="Mikhailova N."/>
            <person name="Chertkov O."/>
            <person name="Detter J.C."/>
            <person name="Tapia R."/>
            <person name="Han C."/>
            <person name="Land M."/>
            <person name="Hauser L."/>
            <person name="Markowitz V."/>
            <person name="Cheng J.-F."/>
            <person name="Hugenholtz P."/>
            <person name="Woyke T."/>
            <person name="Wu D."/>
            <person name="Spring S."/>
            <person name="Brambilla E."/>
            <person name="Klenk H.-P."/>
            <person name="Eisen J.A."/>
        </authorList>
    </citation>
    <scope>NUCLEOTIDE SEQUENCE [LARGE SCALE GENOMIC DNA]</scope>
    <source>
        <strain evidence="3 4">DSM 13497</strain>
    </source>
</reference>
<reference evidence="2 5" key="2">
    <citation type="submission" date="2016-11" db="EMBL/GenBank/DDBJ databases">
        <title>Genomic analysis of Caldithrix abyssi and proposal of a novel bacterial phylum Caldithrichaeota.</title>
        <authorList>
            <person name="Kublanov I."/>
            <person name="Sigalova O."/>
            <person name="Gavrilov S."/>
            <person name="Lebedinsky A."/>
            <person name="Ivanova N."/>
            <person name="Daum C."/>
            <person name="Reddy T."/>
            <person name="Klenk H.P."/>
            <person name="Goker M."/>
            <person name="Reva O."/>
            <person name="Miroshnichenko M."/>
            <person name="Kyprides N."/>
            <person name="Woyke T."/>
            <person name="Gelfand M."/>
        </authorList>
    </citation>
    <scope>NUCLEOTIDE SEQUENCE [LARGE SCALE GENOMIC DNA]</scope>
    <source>
        <strain evidence="2 5">LF13</strain>
    </source>
</reference>
<dbReference type="InParanoid" id="H1XNY7"/>
<dbReference type="Pfam" id="PF05096">
    <property type="entry name" value="Glu_cyclase_2"/>
    <property type="match status" value="1"/>
</dbReference>
<dbReference type="OrthoDB" id="9804872at2"/>
<keyword evidence="2" id="KW-0808">Transferase</keyword>
<dbReference type="InterPro" id="IPR002931">
    <property type="entry name" value="Transglutaminase-like"/>
</dbReference>
<dbReference type="SMART" id="SM00460">
    <property type="entry name" value="TGc"/>
    <property type="match status" value="1"/>
</dbReference>
<dbReference type="KEGG" id="caby:Cabys_3752"/>
<dbReference type="AlphaFoldDB" id="H1XNY7"/>
<dbReference type="InterPro" id="IPR015943">
    <property type="entry name" value="WD40/YVTN_repeat-like_dom_sf"/>
</dbReference>
<gene>
    <name evidence="2" type="ORF">Cabys_3752</name>
    <name evidence="3" type="ORF">Calab_1356</name>
</gene>
<dbReference type="EMBL" id="CM001402">
    <property type="protein sequence ID" value="EHO40979.1"/>
    <property type="molecule type" value="Genomic_DNA"/>
</dbReference>
<dbReference type="PANTHER" id="PTHR33490">
    <property type="entry name" value="BLR5614 PROTEIN-RELATED"/>
    <property type="match status" value="1"/>
</dbReference>
<sequence>MRLLNSVLILLVALTVTWSYPGKMLKKIATPGKFCTGLTFDGKFLWVADYKADQIFKIDPESGKVVHQIPSPGFWPMGLAWDGKHLWNVDAKAKKIYKLDAQSGQILTALDAPSADPQGLTWDGQTLWISDARKNRIMSLDLSDGTAVKRYKGPAKRVNGLTFDGKYLWASDRLQNEIYMIDPQNGEIILIIDAPGPYARGLAFDGKNLWCVDYQNDQLYQLVRKDDEKFRLKDKRHARITLTDQVNAYGSGSIHSLEFYIAVPQELPNQKILKKSFTPQRFKMVQDQWNQPVALFHFQDIQANAKVEVQMTVEAEIYAIDYFIFPEDVGSLQDIPTEIRQRYTADGGKYLLNDPYIQKTAREIIGNERHPYWMARKIFDFVRNQLEYKLEGGWNAAPVVLQRQTGSCSEYTFSFIALCRAVGLPARYVGAIVVRGDDASMDEVFHRWPQVYLPNYGWVHIDPQGGDKPVARDRAMNIGHLSNRFLITTLNGGDSKYLGWYYNYNQIYQCDPQLKIEIETFAEWEPLEN</sequence>
<dbReference type="GO" id="GO:0016603">
    <property type="term" value="F:glutaminyl-peptide cyclotransferase activity"/>
    <property type="evidence" value="ECO:0007669"/>
    <property type="project" value="InterPro"/>
</dbReference>
<dbReference type="Gene3D" id="3.10.620.30">
    <property type="match status" value="1"/>
</dbReference>
<evidence type="ECO:0000313" key="2">
    <source>
        <dbReference type="EMBL" id="APF20497.1"/>
    </source>
</evidence>
<dbReference type="eggNOG" id="COG1305">
    <property type="taxonomic scope" value="Bacteria"/>
</dbReference>
<dbReference type="HOGENOM" id="CLU_035296_0_0_0"/>
<dbReference type="PaxDb" id="880073-Calab_1356"/>
<accession>H1XNY7</accession>
<organism evidence="3 4">
    <name type="scientific">Caldithrix abyssi DSM 13497</name>
    <dbReference type="NCBI Taxonomy" id="880073"/>
    <lineage>
        <taxon>Bacteria</taxon>
        <taxon>Pseudomonadati</taxon>
        <taxon>Calditrichota</taxon>
        <taxon>Calditrichia</taxon>
        <taxon>Calditrichales</taxon>
        <taxon>Calditrichaceae</taxon>
        <taxon>Caldithrix</taxon>
    </lineage>
</organism>
<feature type="domain" description="Transglutaminase-like" evidence="1">
    <location>
        <begin position="400"/>
        <end position="465"/>
    </location>
</feature>
<dbReference type="Proteomes" id="UP000004671">
    <property type="component" value="Chromosome"/>
</dbReference>
<evidence type="ECO:0000313" key="3">
    <source>
        <dbReference type="EMBL" id="EHO40979.1"/>
    </source>
</evidence>
<dbReference type="RefSeq" id="WP_006928061.1">
    <property type="nucleotide sequence ID" value="NZ_CM001402.1"/>
</dbReference>
<dbReference type="InterPro" id="IPR007788">
    <property type="entry name" value="QCT"/>
</dbReference>
<evidence type="ECO:0000313" key="4">
    <source>
        <dbReference type="Proteomes" id="UP000004671"/>
    </source>
</evidence>